<proteinExistence type="predicted"/>
<accession>A0A403QE04</accession>
<dbReference type="AlphaFoldDB" id="A0A403QE04"/>
<sequence length="297" mass="34144">MTEQTAIIRRHVISGDWSAINSGEYSLTDLGLRHNGNGLVWLRSGVPVHEEEHDAGFRGLDKVSFEYHAPLRANNALENKIKMGFVHPQNIDNYCHNIISSSPAWREFTHRKNGQPLATFAVQVSPQGRKQAASGWYIWRNPDQKDKYTILNTRQHAGLIAEHERRGWIREAPDYLTGIIRDNAGFSRLMIRLGYVQVRTRKITGRWETFWLYRSSHRELADNTPLRAAEPSPCKASAPVVQTMTKPHPWFKRVALDGKWQYVYADHIRFLTKKRHRVDGVRVQGYTAGGLKVEVLK</sequence>
<comment type="caution">
    <text evidence="1">The sequence shown here is derived from an EMBL/GenBank/DDBJ whole genome shotgun (WGS) entry which is preliminary data.</text>
</comment>
<dbReference type="EMBL" id="RVVJ01000006">
    <property type="protein sequence ID" value="MML52960.1"/>
    <property type="molecule type" value="Genomic_DNA"/>
</dbReference>
<gene>
    <name evidence="1" type="ORF">D7N80_06530</name>
</gene>
<dbReference type="Proteomes" id="UP000885348">
    <property type="component" value="Unassembled WGS sequence"/>
</dbReference>
<reference evidence="1" key="1">
    <citation type="submission" date="2018-09" db="EMBL/GenBank/DDBJ databases">
        <authorList>
            <person name="Ashton P.M."/>
            <person name="Dallman T."/>
            <person name="Nair S."/>
            <person name="De Pinna E."/>
            <person name="Peters T."/>
            <person name="Grant K."/>
        </authorList>
    </citation>
    <scope>NUCLEOTIDE SEQUENCE [LARGE SCALE GENOMIC DNA]</scope>
    <source>
        <strain evidence="1">598938</strain>
    </source>
</reference>
<evidence type="ECO:0000313" key="1">
    <source>
        <dbReference type="EMBL" id="MML52960.1"/>
    </source>
</evidence>
<protein>
    <submittedName>
        <fullName evidence="1">Uncharacterized protein</fullName>
    </submittedName>
</protein>
<organism evidence="1">
    <name type="scientific">Salmonella enterica I</name>
    <dbReference type="NCBI Taxonomy" id="59201"/>
    <lineage>
        <taxon>Bacteria</taxon>
        <taxon>Pseudomonadati</taxon>
        <taxon>Pseudomonadota</taxon>
        <taxon>Gammaproteobacteria</taxon>
        <taxon>Enterobacterales</taxon>
        <taxon>Enterobacteriaceae</taxon>
        <taxon>Salmonella</taxon>
    </lineage>
</organism>
<name>A0A403QE04_SALET</name>